<name>A0ACB7WTP3_DIOAL</name>
<dbReference type="EMBL" id="CM037011">
    <property type="protein sequence ID" value="KAH7692188.1"/>
    <property type="molecule type" value="Genomic_DNA"/>
</dbReference>
<proteinExistence type="predicted"/>
<protein>
    <submittedName>
        <fullName evidence="1">Uncharacterized protein</fullName>
    </submittedName>
</protein>
<sequence>MHSTNQLSTWEVFVHQLELRLDLSSFINHKAQLYKLRQHSTITEYLSEFECLSTRITNLSHENLLNCLFFGFQEDIQLVLYLLKPCSLHDVMGMAKLVEDKCNAVNNKALLPINSVPLPSAPNQNRNSPSLSTRRMPPAEMVAYREKGLDYNCDDHFTPRLHCKPPQFLYLLTETDNEAPSQDVSMEISPLDNISGVT</sequence>
<accession>A0ACB7WTP3</accession>
<comment type="caution">
    <text evidence="1">The sequence shown here is derived from an EMBL/GenBank/DDBJ whole genome shotgun (WGS) entry which is preliminary data.</text>
</comment>
<evidence type="ECO:0000313" key="1">
    <source>
        <dbReference type="EMBL" id="KAH7692188.1"/>
    </source>
</evidence>
<keyword evidence="2" id="KW-1185">Reference proteome</keyword>
<organism evidence="1 2">
    <name type="scientific">Dioscorea alata</name>
    <name type="common">Purple yam</name>
    <dbReference type="NCBI Taxonomy" id="55571"/>
    <lineage>
        <taxon>Eukaryota</taxon>
        <taxon>Viridiplantae</taxon>
        <taxon>Streptophyta</taxon>
        <taxon>Embryophyta</taxon>
        <taxon>Tracheophyta</taxon>
        <taxon>Spermatophyta</taxon>
        <taxon>Magnoliopsida</taxon>
        <taxon>Liliopsida</taxon>
        <taxon>Dioscoreales</taxon>
        <taxon>Dioscoreaceae</taxon>
        <taxon>Dioscorea</taxon>
    </lineage>
</organism>
<dbReference type="Proteomes" id="UP000827976">
    <property type="component" value="Chromosome 1"/>
</dbReference>
<evidence type="ECO:0000313" key="2">
    <source>
        <dbReference type="Proteomes" id="UP000827976"/>
    </source>
</evidence>
<reference evidence="2" key="1">
    <citation type="journal article" date="2022" name="Nat. Commun.">
        <title>Chromosome evolution and the genetic basis of agronomically important traits in greater yam.</title>
        <authorList>
            <person name="Bredeson J.V."/>
            <person name="Lyons J.B."/>
            <person name="Oniyinde I.O."/>
            <person name="Okereke N.R."/>
            <person name="Kolade O."/>
            <person name="Nnabue I."/>
            <person name="Nwadili C.O."/>
            <person name="Hribova E."/>
            <person name="Parker M."/>
            <person name="Nwogha J."/>
            <person name="Shu S."/>
            <person name="Carlson J."/>
            <person name="Kariba R."/>
            <person name="Muthemba S."/>
            <person name="Knop K."/>
            <person name="Barton G.J."/>
            <person name="Sherwood A.V."/>
            <person name="Lopez-Montes A."/>
            <person name="Asiedu R."/>
            <person name="Jamnadass R."/>
            <person name="Muchugi A."/>
            <person name="Goodstein D."/>
            <person name="Egesi C.N."/>
            <person name="Featherston J."/>
            <person name="Asfaw A."/>
            <person name="Simpson G.G."/>
            <person name="Dolezel J."/>
            <person name="Hendre P.S."/>
            <person name="Van Deynze A."/>
            <person name="Kumar P.L."/>
            <person name="Obidiegwu J.E."/>
            <person name="Bhattacharjee R."/>
            <person name="Rokhsar D.S."/>
        </authorList>
    </citation>
    <scope>NUCLEOTIDE SEQUENCE [LARGE SCALE GENOMIC DNA]</scope>
    <source>
        <strain evidence="2">cv. TDa95/00328</strain>
    </source>
</reference>
<gene>
    <name evidence="1" type="ORF">IHE45_01G048800</name>
</gene>